<dbReference type="Proteomes" id="UP000196228">
    <property type="component" value="Chromosome"/>
</dbReference>
<feature type="transmembrane region" description="Helical" evidence="7">
    <location>
        <begin position="293"/>
        <end position="314"/>
    </location>
</feature>
<comment type="similarity">
    <text evidence="7">Belongs to the binding-protein-dependent transport system permease family.</text>
</comment>
<dbReference type="PANTHER" id="PTHR30151">
    <property type="entry name" value="ALKANE SULFONATE ABC TRANSPORTER-RELATED, MEMBRANE SUBUNIT"/>
    <property type="match status" value="1"/>
</dbReference>
<dbReference type="AlphaFoldDB" id="A0A1Y0I361"/>
<evidence type="ECO:0000256" key="5">
    <source>
        <dbReference type="ARBA" id="ARBA00022989"/>
    </source>
</evidence>
<dbReference type="KEGG" id="cceu:CBR64_11275"/>
<sequence length="328" mass="35868">MPARATDAAGRPPVRRVLARGALVVGSWAVVLAVTVLVPDTLAVSGRGPWTVVLVVVLVILTAWVAVAIRNARAAARLAYWSWWYVAGAAWFVVWEVTTAKTGWLVEPHFAAPEVLLSDFWEDRALLWTSFWSSTRLLLIGFAVGSVSGFFTGLAMGWSKIANYWIHPVLQSIGPVPAGTLLPLVFVIIPTAELGSVFMIAFGVWFPMAVLTRAGIASVGRGYFDVAQTLGASSRFLVWRVAIPGALPSIFTGLFMGLGASLGALALAELLGVRSGLGWYIQWVKGWADYPKMYVAILIMVLLCRTLIVLLFRIRNRVLSWEKDLVRW</sequence>
<reference evidence="9 10" key="1">
    <citation type="submission" date="2017-05" db="EMBL/GenBank/DDBJ databases">
        <authorList>
            <person name="Song R."/>
            <person name="Chenine A.L."/>
            <person name="Ruprecht R.M."/>
        </authorList>
    </citation>
    <scope>NUCLEOTIDE SEQUENCE [LARGE SCALE GENOMIC DNA]</scope>
    <source>
        <strain evidence="9 10">PSBB019</strain>
    </source>
</reference>
<keyword evidence="2 7" id="KW-0813">Transport</keyword>
<dbReference type="InterPro" id="IPR000515">
    <property type="entry name" value="MetI-like"/>
</dbReference>
<feature type="transmembrane region" description="Helical" evidence="7">
    <location>
        <begin position="195"/>
        <end position="216"/>
    </location>
</feature>
<keyword evidence="4 7" id="KW-0812">Transmembrane</keyword>
<keyword evidence="3" id="KW-1003">Cell membrane</keyword>
<dbReference type="InterPro" id="IPR035906">
    <property type="entry name" value="MetI-like_sf"/>
</dbReference>
<evidence type="ECO:0000256" key="3">
    <source>
        <dbReference type="ARBA" id="ARBA00022475"/>
    </source>
</evidence>
<evidence type="ECO:0000256" key="7">
    <source>
        <dbReference type="RuleBase" id="RU363032"/>
    </source>
</evidence>
<proteinExistence type="inferred from homology"/>
<dbReference type="SUPFAM" id="SSF161098">
    <property type="entry name" value="MetI-like"/>
    <property type="match status" value="1"/>
</dbReference>
<gene>
    <name evidence="9" type="ORF">CBR64_11275</name>
</gene>
<keyword evidence="5 7" id="KW-1133">Transmembrane helix</keyword>
<feature type="transmembrane region" description="Helical" evidence="7">
    <location>
        <begin position="169"/>
        <end position="189"/>
    </location>
</feature>
<protein>
    <recommendedName>
        <fullName evidence="8">ABC transmembrane type-1 domain-containing protein</fullName>
    </recommendedName>
</protein>
<organism evidence="9 10">
    <name type="scientific">Cellulosimicrobium cellulans</name>
    <name type="common">Arthrobacter luteus</name>
    <dbReference type="NCBI Taxonomy" id="1710"/>
    <lineage>
        <taxon>Bacteria</taxon>
        <taxon>Bacillati</taxon>
        <taxon>Actinomycetota</taxon>
        <taxon>Actinomycetes</taxon>
        <taxon>Micrococcales</taxon>
        <taxon>Promicromonosporaceae</taxon>
        <taxon>Cellulosimicrobium</taxon>
    </lineage>
</organism>
<feature type="domain" description="ABC transmembrane type-1" evidence="8">
    <location>
        <begin position="131"/>
        <end position="311"/>
    </location>
</feature>
<keyword evidence="6 7" id="KW-0472">Membrane</keyword>
<dbReference type="EMBL" id="CP021383">
    <property type="protein sequence ID" value="ARU53833.1"/>
    <property type="molecule type" value="Genomic_DNA"/>
</dbReference>
<evidence type="ECO:0000256" key="2">
    <source>
        <dbReference type="ARBA" id="ARBA00022448"/>
    </source>
</evidence>
<dbReference type="GO" id="GO:0055085">
    <property type="term" value="P:transmembrane transport"/>
    <property type="evidence" value="ECO:0007669"/>
    <property type="project" value="InterPro"/>
</dbReference>
<name>A0A1Y0I361_CELCE</name>
<dbReference type="PANTHER" id="PTHR30151:SF0">
    <property type="entry name" value="ABC TRANSPORTER PERMEASE PROTEIN MJ0413-RELATED"/>
    <property type="match status" value="1"/>
</dbReference>
<evidence type="ECO:0000256" key="1">
    <source>
        <dbReference type="ARBA" id="ARBA00004651"/>
    </source>
</evidence>
<dbReference type="PROSITE" id="PS50928">
    <property type="entry name" value="ABC_TM1"/>
    <property type="match status" value="1"/>
</dbReference>
<dbReference type="GO" id="GO:0005886">
    <property type="term" value="C:plasma membrane"/>
    <property type="evidence" value="ECO:0007669"/>
    <property type="project" value="UniProtKB-SubCell"/>
</dbReference>
<feature type="transmembrane region" description="Helical" evidence="7">
    <location>
        <begin position="50"/>
        <end position="69"/>
    </location>
</feature>
<evidence type="ECO:0000256" key="4">
    <source>
        <dbReference type="ARBA" id="ARBA00022692"/>
    </source>
</evidence>
<feature type="transmembrane region" description="Helical" evidence="7">
    <location>
        <begin position="21"/>
        <end position="38"/>
    </location>
</feature>
<feature type="transmembrane region" description="Helical" evidence="7">
    <location>
        <begin position="78"/>
        <end position="95"/>
    </location>
</feature>
<comment type="subcellular location">
    <subcellularLocation>
        <location evidence="1 7">Cell membrane</location>
        <topology evidence="1 7">Multi-pass membrane protein</topology>
    </subcellularLocation>
</comment>
<feature type="transmembrane region" description="Helical" evidence="7">
    <location>
        <begin position="137"/>
        <end position="157"/>
    </location>
</feature>
<accession>A0A1Y0I361</accession>
<evidence type="ECO:0000259" key="8">
    <source>
        <dbReference type="PROSITE" id="PS50928"/>
    </source>
</evidence>
<evidence type="ECO:0000313" key="9">
    <source>
        <dbReference type="EMBL" id="ARU53833.1"/>
    </source>
</evidence>
<dbReference type="Gene3D" id="1.10.3720.10">
    <property type="entry name" value="MetI-like"/>
    <property type="match status" value="1"/>
</dbReference>
<dbReference type="CDD" id="cd06261">
    <property type="entry name" value="TM_PBP2"/>
    <property type="match status" value="1"/>
</dbReference>
<feature type="transmembrane region" description="Helical" evidence="7">
    <location>
        <begin position="237"/>
        <end position="256"/>
    </location>
</feature>
<evidence type="ECO:0000256" key="6">
    <source>
        <dbReference type="ARBA" id="ARBA00023136"/>
    </source>
</evidence>
<evidence type="ECO:0000313" key="10">
    <source>
        <dbReference type="Proteomes" id="UP000196228"/>
    </source>
</evidence>
<dbReference type="Pfam" id="PF00528">
    <property type="entry name" value="BPD_transp_1"/>
    <property type="match status" value="1"/>
</dbReference>